<gene>
    <name evidence="1" type="ORF">CYLTODRAFT_425710</name>
</gene>
<dbReference type="Proteomes" id="UP000054007">
    <property type="component" value="Unassembled WGS sequence"/>
</dbReference>
<protein>
    <submittedName>
        <fullName evidence="1">Uncharacterized protein</fullName>
    </submittedName>
</protein>
<dbReference type="EMBL" id="KN880665">
    <property type="protein sequence ID" value="KIY63905.1"/>
    <property type="molecule type" value="Genomic_DNA"/>
</dbReference>
<name>A0A0D7B117_9AGAR</name>
<accession>A0A0D7B117</accession>
<sequence length="52" mass="5736">MVRKLGRERVKVRSDALDFTHIFRIVPSPTHPKISLAGPSRAVAAGVDGLRR</sequence>
<evidence type="ECO:0000313" key="1">
    <source>
        <dbReference type="EMBL" id="KIY63905.1"/>
    </source>
</evidence>
<organism evidence="1 2">
    <name type="scientific">Cylindrobasidium torrendii FP15055 ss-10</name>
    <dbReference type="NCBI Taxonomy" id="1314674"/>
    <lineage>
        <taxon>Eukaryota</taxon>
        <taxon>Fungi</taxon>
        <taxon>Dikarya</taxon>
        <taxon>Basidiomycota</taxon>
        <taxon>Agaricomycotina</taxon>
        <taxon>Agaricomycetes</taxon>
        <taxon>Agaricomycetidae</taxon>
        <taxon>Agaricales</taxon>
        <taxon>Marasmiineae</taxon>
        <taxon>Physalacriaceae</taxon>
        <taxon>Cylindrobasidium</taxon>
    </lineage>
</organism>
<proteinExistence type="predicted"/>
<evidence type="ECO:0000313" key="2">
    <source>
        <dbReference type="Proteomes" id="UP000054007"/>
    </source>
</evidence>
<dbReference type="AlphaFoldDB" id="A0A0D7B117"/>
<reference evidence="1 2" key="1">
    <citation type="journal article" date="2015" name="Fungal Genet. Biol.">
        <title>Evolution of novel wood decay mechanisms in Agaricales revealed by the genome sequences of Fistulina hepatica and Cylindrobasidium torrendii.</title>
        <authorList>
            <person name="Floudas D."/>
            <person name="Held B.W."/>
            <person name="Riley R."/>
            <person name="Nagy L.G."/>
            <person name="Koehler G."/>
            <person name="Ransdell A.S."/>
            <person name="Younus H."/>
            <person name="Chow J."/>
            <person name="Chiniquy J."/>
            <person name="Lipzen A."/>
            <person name="Tritt A."/>
            <person name="Sun H."/>
            <person name="Haridas S."/>
            <person name="LaButti K."/>
            <person name="Ohm R.A."/>
            <person name="Kues U."/>
            <person name="Blanchette R.A."/>
            <person name="Grigoriev I.V."/>
            <person name="Minto R.E."/>
            <person name="Hibbett D.S."/>
        </authorList>
    </citation>
    <scope>NUCLEOTIDE SEQUENCE [LARGE SCALE GENOMIC DNA]</scope>
    <source>
        <strain evidence="1 2">FP15055 ss-10</strain>
    </source>
</reference>
<keyword evidence="2" id="KW-1185">Reference proteome</keyword>